<dbReference type="EMBL" id="BJUN01000002">
    <property type="protein sequence ID" value="GEK57491.1"/>
    <property type="molecule type" value="Genomic_DNA"/>
</dbReference>
<evidence type="ECO:0000313" key="4">
    <source>
        <dbReference type="EMBL" id="GEK57491.1"/>
    </source>
</evidence>
<dbReference type="Gene3D" id="3.40.33.10">
    <property type="entry name" value="CAP"/>
    <property type="match status" value="1"/>
</dbReference>
<reference evidence="4 5" key="1">
    <citation type="submission" date="2019-07" db="EMBL/GenBank/DDBJ databases">
        <title>Whole genome shotgun sequence of Marinococcus halophilus NBRC 102359.</title>
        <authorList>
            <person name="Hosoyama A."/>
            <person name="Uohara A."/>
            <person name="Ohji S."/>
            <person name="Ichikawa N."/>
        </authorList>
    </citation>
    <scope>NUCLEOTIDE SEQUENCE [LARGE SCALE GENOMIC DNA]</scope>
    <source>
        <strain evidence="4 5">NBRC 102359</strain>
    </source>
</reference>
<evidence type="ECO:0000259" key="3">
    <source>
        <dbReference type="PROSITE" id="PS51782"/>
    </source>
</evidence>
<accession>A0A510Y3S6</accession>
<feature type="signal peptide" evidence="2">
    <location>
        <begin position="1"/>
        <end position="24"/>
    </location>
</feature>
<keyword evidence="5" id="KW-1185">Reference proteome</keyword>
<dbReference type="CDD" id="cd00118">
    <property type="entry name" value="LysM"/>
    <property type="match status" value="1"/>
</dbReference>
<dbReference type="STRING" id="1371.GCA_900166605_00693"/>
<gene>
    <name evidence="4" type="ORF">MHA01_03960</name>
</gene>
<evidence type="ECO:0000313" key="5">
    <source>
        <dbReference type="Proteomes" id="UP000321051"/>
    </source>
</evidence>
<dbReference type="InterPro" id="IPR035940">
    <property type="entry name" value="CAP_sf"/>
</dbReference>
<dbReference type="Pfam" id="PF00188">
    <property type="entry name" value="CAP"/>
    <property type="match status" value="1"/>
</dbReference>
<evidence type="ECO:0000256" key="1">
    <source>
        <dbReference type="SAM" id="MobiDB-lite"/>
    </source>
</evidence>
<dbReference type="AlphaFoldDB" id="A0A510Y3S6"/>
<protein>
    <recommendedName>
        <fullName evidence="3">LysM domain-containing protein</fullName>
    </recommendedName>
</protein>
<dbReference type="SUPFAM" id="SSF54106">
    <property type="entry name" value="LysM domain"/>
    <property type="match status" value="1"/>
</dbReference>
<feature type="chain" id="PRO_5022659916" description="LysM domain-containing protein" evidence="2">
    <location>
        <begin position="25"/>
        <end position="223"/>
    </location>
</feature>
<dbReference type="NCBIfam" id="TIGR02909">
    <property type="entry name" value="spore_YkwD"/>
    <property type="match status" value="1"/>
</dbReference>
<dbReference type="PROSITE" id="PS51782">
    <property type="entry name" value="LYSM"/>
    <property type="match status" value="1"/>
</dbReference>
<dbReference type="InterPro" id="IPR014044">
    <property type="entry name" value="CAP_dom"/>
</dbReference>
<dbReference type="SMART" id="SM00257">
    <property type="entry name" value="LysM"/>
    <property type="match status" value="1"/>
</dbReference>
<dbReference type="CDD" id="cd05379">
    <property type="entry name" value="CAP_bacterial"/>
    <property type="match status" value="1"/>
</dbReference>
<name>A0A510Y3S6_MARHA</name>
<dbReference type="OrthoDB" id="9783944at2"/>
<comment type="caution">
    <text evidence="4">The sequence shown here is derived from an EMBL/GenBank/DDBJ whole genome shotgun (WGS) entry which is preliminary data.</text>
</comment>
<sequence>MRFKRTAVVGALSATLIFPLTALGQDTYIVESGDTLNTIAQEHGVSVEALMEENSNIQNPNVINVGQSIAIPGSESSSSSESSSAETSEAVSSQSESEFEQEVVRLTNEVRAENGLEPVEADSSLQSVADAKSQDMIENDYFAHESPTYGSPFEMMQEFGVSYDGAGENIAAGQDTPQDVVDAWMDSPGHRDNILNPDFTHIAIGYEEGGEYGQYWTQMFLEK</sequence>
<feature type="region of interest" description="Disordered" evidence="1">
    <location>
        <begin position="70"/>
        <end position="103"/>
    </location>
</feature>
<dbReference type="Proteomes" id="UP000321051">
    <property type="component" value="Unassembled WGS sequence"/>
</dbReference>
<organism evidence="4 5">
    <name type="scientific">Marinococcus halophilus</name>
    <dbReference type="NCBI Taxonomy" id="1371"/>
    <lineage>
        <taxon>Bacteria</taxon>
        <taxon>Bacillati</taxon>
        <taxon>Bacillota</taxon>
        <taxon>Bacilli</taxon>
        <taxon>Bacillales</taxon>
        <taxon>Bacillaceae</taxon>
        <taxon>Marinococcus</taxon>
    </lineage>
</organism>
<proteinExistence type="predicted"/>
<dbReference type="PANTHER" id="PTHR31157:SF1">
    <property type="entry name" value="SCP DOMAIN-CONTAINING PROTEIN"/>
    <property type="match status" value="1"/>
</dbReference>
<dbReference type="SUPFAM" id="SSF55797">
    <property type="entry name" value="PR-1-like"/>
    <property type="match status" value="1"/>
</dbReference>
<dbReference type="Gene3D" id="3.10.350.10">
    <property type="entry name" value="LysM domain"/>
    <property type="match status" value="1"/>
</dbReference>
<evidence type="ECO:0000256" key="2">
    <source>
        <dbReference type="SAM" id="SignalP"/>
    </source>
</evidence>
<dbReference type="Pfam" id="PF01476">
    <property type="entry name" value="LysM"/>
    <property type="match status" value="1"/>
</dbReference>
<dbReference type="RefSeq" id="WP_079475011.1">
    <property type="nucleotide sequence ID" value="NZ_BJUN01000002.1"/>
</dbReference>
<dbReference type="InterPro" id="IPR014258">
    <property type="entry name" value="CAP_domain_YkwD-like"/>
</dbReference>
<keyword evidence="2" id="KW-0732">Signal</keyword>
<dbReference type="InterPro" id="IPR018392">
    <property type="entry name" value="LysM"/>
</dbReference>
<feature type="domain" description="LysM" evidence="3">
    <location>
        <begin position="26"/>
        <end position="71"/>
    </location>
</feature>
<feature type="compositionally biased region" description="Low complexity" evidence="1">
    <location>
        <begin position="74"/>
        <end position="96"/>
    </location>
</feature>
<dbReference type="PANTHER" id="PTHR31157">
    <property type="entry name" value="SCP DOMAIN-CONTAINING PROTEIN"/>
    <property type="match status" value="1"/>
</dbReference>
<dbReference type="InterPro" id="IPR036779">
    <property type="entry name" value="LysM_dom_sf"/>
</dbReference>